<accession>A0A378QXD1</accession>
<protein>
    <submittedName>
        <fullName evidence="1">Uncharacterized protein</fullName>
    </submittedName>
</protein>
<keyword evidence="2" id="KW-1185">Reference proteome</keyword>
<dbReference type="AlphaFoldDB" id="A0A378QXD1"/>
<gene>
    <name evidence="1" type="ORF">NCTC12877_00690</name>
</gene>
<dbReference type="EMBL" id="UGQB01000004">
    <property type="protein sequence ID" value="STZ07713.1"/>
    <property type="molecule type" value="Genomic_DNA"/>
</dbReference>
<dbReference type="InterPro" id="IPR036834">
    <property type="entry name" value="Bcl-2-like_sf"/>
</dbReference>
<dbReference type="Proteomes" id="UP000254065">
    <property type="component" value="Unassembled WGS sequence"/>
</dbReference>
<organism evidence="1 2">
    <name type="scientific">Moraxella caprae</name>
    <dbReference type="NCBI Taxonomy" id="90240"/>
    <lineage>
        <taxon>Bacteria</taxon>
        <taxon>Pseudomonadati</taxon>
        <taxon>Pseudomonadota</taxon>
        <taxon>Gammaproteobacteria</taxon>
        <taxon>Moraxellales</taxon>
        <taxon>Moraxellaceae</taxon>
        <taxon>Moraxella</taxon>
    </lineage>
</organism>
<proteinExistence type="predicted"/>
<evidence type="ECO:0000313" key="1">
    <source>
        <dbReference type="EMBL" id="STZ07713.1"/>
    </source>
</evidence>
<evidence type="ECO:0000313" key="2">
    <source>
        <dbReference type="Proteomes" id="UP000254065"/>
    </source>
</evidence>
<name>A0A378QXD1_9GAMM</name>
<dbReference type="SUPFAM" id="SSF56854">
    <property type="entry name" value="Bcl-2 inhibitors of programmed cell death"/>
    <property type="match status" value="1"/>
</dbReference>
<sequence length="136" mass="16448">MIVVLNIKTYTYKKDNPKLFDVKYVERPSDEYLHQLFDLITEKKQSYKNDWFINKGGWFGVISIRKKYDNLDYMPVFIHNMKALNFIEIEHNKIYCLDQVKAELGVDSENNSKKYFYFSLSWEQDSICRRLHVDKN</sequence>
<reference evidence="1 2" key="1">
    <citation type="submission" date="2018-06" db="EMBL/GenBank/DDBJ databases">
        <authorList>
            <consortium name="Pathogen Informatics"/>
            <person name="Doyle S."/>
        </authorList>
    </citation>
    <scope>NUCLEOTIDE SEQUENCE [LARGE SCALE GENOMIC DNA]</scope>
    <source>
        <strain evidence="1 2">NCTC12877</strain>
    </source>
</reference>